<evidence type="ECO:0000313" key="3">
    <source>
        <dbReference type="Proteomes" id="UP001213000"/>
    </source>
</evidence>
<organism evidence="2 3">
    <name type="scientific">Leucocoprinus birnbaumii</name>
    <dbReference type="NCBI Taxonomy" id="56174"/>
    <lineage>
        <taxon>Eukaryota</taxon>
        <taxon>Fungi</taxon>
        <taxon>Dikarya</taxon>
        <taxon>Basidiomycota</taxon>
        <taxon>Agaricomycotina</taxon>
        <taxon>Agaricomycetes</taxon>
        <taxon>Agaricomycetidae</taxon>
        <taxon>Agaricales</taxon>
        <taxon>Agaricineae</taxon>
        <taxon>Agaricaceae</taxon>
        <taxon>Leucocoprinus</taxon>
    </lineage>
</organism>
<dbReference type="AlphaFoldDB" id="A0AAD5W1Z4"/>
<dbReference type="Proteomes" id="UP001213000">
    <property type="component" value="Unassembled WGS sequence"/>
</dbReference>
<keyword evidence="1" id="KW-0732">Signal</keyword>
<sequence length="309" mass="33620">MVSVTLRSNIILALALVSLSSALPTFEHEGSLSQKRASENFDALAARKFNPLSFIPKLVNNIFGSGSDNNAQPAQPVTTMIQQPMDHLMIPRTLLDAISGGSEPIKDVSDGHYRRELSADEVDMLLRREPFSEHSAIEDGLGAIGGFDGGAIAEREAGADEPDIILPRDPKLSSSHAIEDGLGAIRSFLGRGVVERDVSVEETDNLMARSLWGTIAKDGLKIGEKVVGDVLPSIDGSFFQRDMDSEETKNLLARSLKDFLRKHSVKIGYGSGNNSFFRRDDGLDEVGTLEAREPWGISDTMKMHLSDQV</sequence>
<gene>
    <name evidence="2" type="ORF">NP233_g1757</name>
</gene>
<proteinExistence type="predicted"/>
<reference evidence="2" key="1">
    <citation type="submission" date="2022-07" db="EMBL/GenBank/DDBJ databases">
        <title>Genome Sequence of Leucocoprinus birnbaumii.</title>
        <authorList>
            <person name="Buettner E."/>
        </authorList>
    </citation>
    <scope>NUCLEOTIDE SEQUENCE</scope>
    <source>
        <strain evidence="2">VT141</strain>
    </source>
</reference>
<name>A0AAD5W1Z4_9AGAR</name>
<keyword evidence="3" id="KW-1185">Reference proteome</keyword>
<evidence type="ECO:0000256" key="1">
    <source>
        <dbReference type="SAM" id="SignalP"/>
    </source>
</evidence>
<accession>A0AAD5W1Z4</accession>
<feature type="signal peptide" evidence="1">
    <location>
        <begin position="1"/>
        <end position="22"/>
    </location>
</feature>
<feature type="chain" id="PRO_5042145990" evidence="1">
    <location>
        <begin position="23"/>
        <end position="309"/>
    </location>
</feature>
<dbReference type="EMBL" id="JANIEX010000068">
    <property type="protein sequence ID" value="KAJ3574437.1"/>
    <property type="molecule type" value="Genomic_DNA"/>
</dbReference>
<evidence type="ECO:0000313" key="2">
    <source>
        <dbReference type="EMBL" id="KAJ3574437.1"/>
    </source>
</evidence>
<comment type="caution">
    <text evidence="2">The sequence shown here is derived from an EMBL/GenBank/DDBJ whole genome shotgun (WGS) entry which is preliminary data.</text>
</comment>
<protein>
    <submittedName>
        <fullName evidence="2">Uncharacterized protein</fullName>
    </submittedName>
</protein>